<dbReference type="InterPro" id="IPR051017">
    <property type="entry name" value="Aldolase-II_Adducin_sf"/>
</dbReference>
<feature type="compositionally biased region" description="Gly residues" evidence="1">
    <location>
        <begin position="69"/>
        <end position="80"/>
    </location>
</feature>
<dbReference type="AlphaFoldDB" id="A0A8B9QAP0"/>
<feature type="region of interest" description="Disordered" evidence="1">
    <location>
        <begin position="1"/>
        <end position="26"/>
    </location>
</feature>
<organism evidence="2 3">
    <name type="scientific">Apteryx owenii</name>
    <name type="common">Little spotted kiwi</name>
    <dbReference type="NCBI Taxonomy" id="8824"/>
    <lineage>
        <taxon>Eukaryota</taxon>
        <taxon>Metazoa</taxon>
        <taxon>Chordata</taxon>
        <taxon>Craniata</taxon>
        <taxon>Vertebrata</taxon>
        <taxon>Euteleostomi</taxon>
        <taxon>Archelosauria</taxon>
        <taxon>Archosauria</taxon>
        <taxon>Dinosauria</taxon>
        <taxon>Saurischia</taxon>
        <taxon>Theropoda</taxon>
        <taxon>Coelurosauria</taxon>
        <taxon>Aves</taxon>
        <taxon>Palaeognathae</taxon>
        <taxon>Apterygiformes</taxon>
        <taxon>Apterygidae</taxon>
        <taxon>Apteryx</taxon>
    </lineage>
</organism>
<protein>
    <submittedName>
        <fullName evidence="2">Uncharacterized protein</fullName>
    </submittedName>
</protein>
<dbReference type="GO" id="GO:0005886">
    <property type="term" value="C:plasma membrane"/>
    <property type="evidence" value="ECO:0007669"/>
    <property type="project" value="TreeGrafter"/>
</dbReference>
<dbReference type="PANTHER" id="PTHR10672:SF6">
    <property type="entry name" value="BETA-ADDUCIN"/>
    <property type="match status" value="1"/>
</dbReference>
<feature type="region of interest" description="Disordered" evidence="1">
    <location>
        <begin position="65"/>
        <end position="104"/>
    </location>
</feature>
<sequence>MGGDFAAASPEPLPSPPAAGPRYFDRFSADDPEYLRARNMAADLRQDFNMMEQKKRVTMILQSPVRGGRCAGPGRRGGPALGRRHGPGLCSLSGRSWRASSRSR</sequence>
<keyword evidence="3" id="KW-1185">Reference proteome</keyword>
<dbReference type="GO" id="GO:0014069">
    <property type="term" value="C:postsynaptic density"/>
    <property type="evidence" value="ECO:0007669"/>
    <property type="project" value="TreeGrafter"/>
</dbReference>
<proteinExistence type="predicted"/>
<reference evidence="2" key="1">
    <citation type="submission" date="2025-08" db="UniProtKB">
        <authorList>
            <consortium name="Ensembl"/>
        </authorList>
    </citation>
    <scope>IDENTIFICATION</scope>
</reference>
<accession>A0A8B9QAP0</accession>
<feature type="compositionally biased region" description="Low complexity" evidence="1">
    <location>
        <begin position="1"/>
        <end position="10"/>
    </location>
</feature>
<feature type="compositionally biased region" description="Low complexity" evidence="1">
    <location>
        <begin position="87"/>
        <end position="104"/>
    </location>
</feature>
<dbReference type="GO" id="GO:0051015">
    <property type="term" value="F:actin filament binding"/>
    <property type="evidence" value="ECO:0007669"/>
    <property type="project" value="TreeGrafter"/>
</dbReference>
<dbReference type="Proteomes" id="UP000694424">
    <property type="component" value="Unplaced"/>
</dbReference>
<evidence type="ECO:0000313" key="2">
    <source>
        <dbReference type="Ensembl" id="ENSAOWP00000023494.1"/>
    </source>
</evidence>
<reference evidence="2" key="2">
    <citation type="submission" date="2025-09" db="UniProtKB">
        <authorList>
            <consortium name="Ensembl"/>
        </authorList>
    </citation>
    <scope>IDENTIFICATION</scope>
</reference>
<dbReference type="GO" id="GO:0005856">
    <property type="term" value="C:cytoskeleton"/>
    <property type="evidence" value="ECO:0007669"/>
    <property type="project" value="TreeGrafter"/>
</dbReference>
<dbReference type="PANTHER" id="PTHR10672">
    <property type="entry name" value="ADDUCIN"/>
    <property type="match status" value="1"/>
</dbReference>
<evidence type="ECO:0000313" key="3">
    <source>
        <dbReference type="Proteomes" id="UP000694424"/>
    </source>
</evidence>
<dbReference type="GO" id="GO:0051016">
    <property type="term" value="P:barbed-end actin filament capping"/>
    <property type="evidence" value="ECO:0007669"/>
    <property type="project" value="TreeGrafter"/>
</dbReference>
<name>A0A8B9QAP0_APTOW</name>
<dbReference type="Ensembl" id="ENSAOWT00000026606.1">
    <property type="protein sequence ID" value="ENSAOWP00000023494.1"/>
    <property type="gene ID" value="ENSAOWG00000015851.1"/>
</dbReference>
<evidence type="ECO:0000256" key="1">
    <source>
        <dbReference type="SAM" id="MobiDB-lite"/>
    </source>
</evidence>